<dbReference type="GO" id="GO:0004497">
    <property type="term" value="F:monooxygenase activity"/>
    <property type="evidence" value="ECO:0007669"/>
    <property type="project" value="UniProtKB-KW"/>
</dbReference>
<dbReference type="GO" id="GO:0005506">
    <property type="term" value="F:iron ion binding"/>
    <property type="evidence" value="ECO:0007669"/>
    <property type="project" value="InterPro"/>
</dbReference>
<evidence type="ECO:0000256" key="3">
    <source>
        <dbReference type="ARBA" id="ARBA00005179"/>
    </source>
</evidence>
<keyword evidence="5 13" id="KW-0349">Heme</keyword>
<feature type="transmembrane region" description="Helical" evidence="15">
    <location>
        <begin position="298"/>
        <end position="319"/>
    </location>
</feature>
<evidence type="ECO:0000256" key="6">
    <source>
        <dbReference type="ARBA" id="ARBA00022692"/>
    </source>
</evidence>
<comment type="cofactor">
    <cofactor evidence="1 13">
        <name>heme</name>
        <dbReference type="ChEBI" id="CHEBI:30413"/>
    </cofactor>
</comment>
<evidence type="ECO:0000256" key="7">
    <source>
        <dbReference type="ARBA" id="ARBA00022723"/>
    </source>
</evidence>
<evidence type="ECO:0000256" key="4">
    <source>
        <dbReference type="ARBA" id="ARBA00010617"/>
    </source>
</evidence>
<keyword evidence="12 15" id="KW-0472">Membrane</keyword>
<evidence type="ECO:0000313" key="17">
    <source>
        <dbReference type="Proteomes" id="UP000230002"/>
    </source>
</evidence>
<dbReference type="InterPro" id="IPR050364">
    <property type="entry name" value="Cytochrome_P450_fung"/>
</dbReference>
<dbReference type="CDD" id="cd11065">
    <property type="entry name" value="CYP64-like"/>
    <property type="match status" value="1"/>
</dbReference>
<dbReference type="GO" id="GO:0016020">
    <property type="term" value="C:membrane"/>
    <property type="evidence" value="ECO:0007669"/>
    <property type="project" value="UniProtKB-SubCell"/>
</dbReference>
<evidence type="ECO:0000256" key="1">
    <source>
        <dbReference type="ARBA" id="ARBA00001971"/>
    </source>
</evidence>
<keyword evidence="11 14" id="KW-0503">Monooxygenase</keyword>
<dbReference type="STRING" id="1077348.A0A2G8RW52"/>
<evidence type="ECO:0000256" key="12">
    <source>
        <dbReference type="ARBA" id="ARBA00023136"/>
    </source>
</evidence>
<protein>
    <submittedName>
        <fullName evidence="16">Cytochrome P450</fullName>
    </submittedName>
</protein>
<evidence type="ECO:0000256" key="14">
    <source>
        <dbReference type="RuleBase" id="RU000461"/>
    </source>
</evidence>
<dbReference type="InterPro" id="IPR017972">
    <property type="entry name" value="Cyt_P450_CS"/>
</dbReference>
<sequence length="487" mass="55062">MASLAYVIAGALCLYVLPHVVAYFRFRRRARRLPGPPGLPVVGNVRDLPAPHEYPWLKYHEWCREYNSDIIGLSALGSNIVVLDSIEAANELLDKRSTLYSGRPRMIMLNELAGFGWGFGSMDYGDDWRACRKMTHHEFHATPVKKYRPILTRHAHDFVSRLTKETIARVPVHLKHMSGANIMEATYGIKVLPEDDPFIELAEAGQEAVSKCAIGFYFVEIFPLLRHVPAWFPGAGFQRQAAVWHEAATRQLHVPYADYVRREELGKADECMAKALAEAYGTDDAAVRHAKMATATMYMGGVETVAAVMHTFFLTMLLYPDVQARARRELEAAVGTHRLPTFDDLGAVPYIDALIKEVLRWAPIVRLDLPRRLREGDVYNGYYLEKDSIVIVNIWSILHDDKMYPDPHAFTPERFLNNDGKLNTDILDPQDVAFGFGRRMCPGRIMAYETLWIAIATLLSCAEICRAKDSAGREIEVNEDFVSAFVT</sequence>
<dbReference type="PROSITE" id="PS00086">
    <property type="entry name" value="CYTOCHROME_P450"/>
    <property type="match status" value="1"/>
</dbReference>
<keyword evidence="6 15" id="KW-0812">Transmembrane</keyword>
<evidence type="ECO:0000256" key="10">
    <source>
        <dbReference type="ARBA" id="ARBA00023004"/>
    </source>
</evidence>
<evidence type="ECO:0000256" key="11">
    <source>
        <dbReference type="ARBA" id="ARBA00023033"/>
    </source>
</evidence>
<dbReference type="EMBL" id="AYKW01000045">
    <property type="protein sequence ID" value="PIL25739.1"/>
    <property type="molecule type" value="Genomic_DNA"/>
</dbReference>
<keyword evidence="9 14" id="KW-0560">Oxidoreductase</keyword>
<evidence type="ECO:0000256" key="15">
    <source>
        <dbReference type="SAM" id="Phobius"/>
    </source>
</evidence>
<feature type="transmembrane region" description="Helical" evidence="15">
    <location>
        <begin position="6"/>
        <end position="24"/>
    </location>
</feature>
<comment type="similarity">
    <text evidence="4 14">Belongs to the cytochrome P450 family.</text>
</comment>
<dbReference type="PANTHER" id="PTHR46300">
    <property type="entry name" value="P450, PUTATIVE (EUROFUNG)-RELATED-RELATED"/>
    <property type="match status" value="1"/>
</dbReference>
<dbReference type="PANTHER" id="PTHR46300:SF7">
    <property type="entry name" value="P450, PUTATIVE (EUROFUNG)-RELATED"/>
    <property type="match status" value="1"/>
</dbReference>
<dbReference type="OrthoDB" id="2789670at2759"/>
<evidence type="ECO:0000256" key="8">
    <source>
        <dbReference type="ARBA" id="ARBA00022989"/>
    </source>
</evidence>
<dbReference type="InterPro" id="IPR036396">
    <property type="entry name" value="Cyt_P450_sf"/>
</dbReference>
<evidence type="ECO:0000256" key="2">
    <source>
        <dbReference type="ARBA" id="ARBA00004167"/>
    </source>
</evidence>
<keyword evidence="10 13" id="KW-0408">Iron</keyword>
<accession>A0A2G8RW52</accession>
<dbReference type="GO" id="GO:0016705">
    <property type="term" value="F:oxidoreductase activity, acting on paired donors, with incorporation or reduction of molecular oxygen"/>
    <property type="evidence" value="ECO:0007669"/>
    <property type="project" value="InterPro"/>
</dbReference>
<dbReference type="PRINTS" id="PR00385">
    <property type="entry name" value="P450"/>
</dbReference>
<evidence type="ECO:0000256" key="5">
    <source>
        <dbReference type="ARBA" id="ARBA00022617"/>
    </source>
</evidence>
<dbReference type="Gene3D" id="1.10.630.10">
    <property type="entry name" value="Cytochrome P450"/>
    <property type="match status" value="1"/>
</dbReference>
<feature type="binding site" description="axial binding residue" evidence="13">
    <location>
        <position position="441"/>
    </location>
    <ligand>
        <name>heme</name>
        <dbReference type="ChEBI" id="CHEBI:30413"/>
    </ligand>
    <ligandPart>
        <name>Fe</name>
        <dbReference type="ChEBI" id="CHEBI:18248"/>
    </ligandPart>
</feature>
<gene>
    <name evidence="16" type="ORF">GSI_11489</name>
</gene>
<evidence type="ECO:0000256" key="13">
    <source>
        <dbReference type="PIRSR" id="PIRSR602401-1"/>
    </source>
</evidence>
<evidence type="ECO:0000313" key="16">
    <source>
        <dbReference type="EMBL" id="PIL25739.1"/>
    </source>
</evidence>
<keyword evidence="8 15" id="KW-1133">Transmembrane helix</keyword>
<comment type="subcellular location">
    <subcellularLocation>
        <location evidence="2">Membrane</location>
        <topology evidence="2">Single-pass membrane protein</topology>
    </subcellularLocation>
</comment>
<dbReference type="GO" id="GO:0020037">
    <property type="term" value="F:heme binding"/>
    <property type="evidence" value="ECO:0007669"/>
    <property type="project" value="InterPro"/>
</dbReference>
<keyword evidence="7 13" id="KW-0479">Metal-binding</keyword>
<dbReference type="SUPFAM" id="SSF48264">
    <property type="entry name" value="Cytochrome P450"/>
    <property type="match status" value="1"/>
</dbReference>
<organism evidence="16 17">
    <name type="scientific">Ganoderma sinense ZZ0214-1</name>
    <dbReference type="NCBI Taxonomy" id="1077348"/>
    <lineage>
        <taxon>Eukaryota</taxon>
        <taxon>Fungi</taxon>
        <taxon>Dikarya</taxon>
        <taxon>Basidiomycota</taxon>
        <taxon>Agaricomycotina</taxon>
        <taxon>Agaricomycetes</taxon>
        <taxon>Polyporales</taxon>
        <taxon>Polyporaceae</taxon>
        <taxon>Ganoderma</taxon>
    </lineage>
</organism>
<reference evidence="16 17" key="1">
    <citation type="journal article" date="2015" name="Sci. Rep.">
        <title>Chromosome-level genome map provides insights into diverse defense mechanisms in the medicinal fungus Ganoderma sinense.</title>
        <authorList>
            <person name="Zhu Y."/>
            <person name="Xu J."/>
            <person name="Sun C."/>
            <person name="Zhou S."/>
            <person name="Xu H."/>
            <person name="Nelson D.R."/>
            <person name="Qian J."/>
            <person name="Song J."/>
            <person name="Luo H."/>
            <person name="Xiang L."/>
            <person name="Li Y."/>
            <person name="Xu Z."/>
            <person name="Ji A."/>
            <person name="Wang L."/>
            <person name="Lu S."/>
            <person name="Hayward A."/>
            <person name="Sun W."/>
            <person name="Li X."/>
            <person name="Schwartz D.C."/>
            <person name="Wang Y."/>
            <person name="Chen S."/>
        </authorList>
    </citation>
    <scope>NUCLEOTIDE SEQUENCE [LARGE SCALE GENOMIC DNA]</scope>
    <source>
        <strain evidence="16 17">ZZ0214-1</strain>
    </source>
</reference>
<comment type="caution">
    <text evidence="16">The sequence shown here is derived from an EMBL/GenBank/DDBJ whole genome shotgun (WGS) entry which is preliminary data.</text>
</comment>
<evidence type="ECO:0000256" key="9">
    <source>
        <dbReference type="ARBA" id="ARBA00023002"/>
    </source>
</evidence>
<dbReference type="Proteomes" id="UP000230002">
    <property type="component" value="Unassembled WGS sequence"/>
</dbReference>
<proteinExistence type="inferred from homology"/>
<dbReference type="AlphaFoldDB" id="A0A2G8RW52"/>
<dbReference type="InterPro" id="IPR002401">
    <property type="entry name" value="Cyt_P450_E_grp-I"/>
</dbReference>
<dbReference type="PRINTS" id="PR00463">
    <property type="entry name" value="EP450I"/>
</dbReference>
<keyword evidence="17" id="KW-1185">Reference proteome</keyword>
<dbReference type="Pfam" id="PF00067">
    <property type="entry name" value="p450"/>
    <property type="match status" value="1"/>
</dbReference>
<dbReference type="InterPro" id="IPR001128">
    <property type="entry name" value="Cyt_P450"/>
</dbReference>
<comment type="pathway">
    <text evidence="3">Secondary metabolite biosynthesis.</text>
</comment>
<name>A0A2G8RW52_9APHY</name>